<accession>A0ABS6HY01</accession>
<reference evidence="2 3" key="1">
    <citation type="submission" date="2021-05" db="EMBL/GenBank/DDBJ databases">
        <title>Draft Genome Sequences of Clinical Respiratory Isolates of Mycobacterium goodii Recovered in Ireland.</title>
        <authorList>
            <person name="Flanagan P.R."/>
            <person name="Mok S."/>
            <person name="Roycroft E."/>
            <person name="Rogers T.R."/>
            <person name="Fitzgibbon M."/>
        </authorList>
    </citation>
    <scope>NUCLEOTIDE SEQUENCE [LARGE SCALE GENOMIC DNA]</scope>
    <source>
        <strain evidence="2 3">14IE55</strain>
    </source>
</reference>
<name>A0ABS6HY01_MYCGD</name>
<feature type="chain" id="PRO_5046818322" description="Intersectin-EH binding protein Ibp1" evidence="1">
    <location>
        <begin position="23"/>
        <end position="83"/>
    </location>
</feature>
<dbReference type="Proteomes" id="UP000696413">
    <property type="component" value="Unassembled WGS sequence"/>
</dbReference>
<organism evidence="2 3">
    <name type="scientific">Mycolicibacterium goodii</name>
    <name type="common">Mycobacterium goodii</name>
    <dbReference type="NCBI Taxonomy" id="134601"/>
    <lineage>
        <taxon>Bacteria</taxon>
        <taxon>Bacillati</taxon>
        <taxon>Actinomycetota</taxon>
        <taxon>Actinomycetes</taxon>
        <taxon>Mycobacteriales</taxon>
        <taxon>Mycobacteriaceae</taxon>
        <taxon>Mycolicibacterium</taxon>
    </lineage>
</organism>
<protein>
    <recommendedName>
        <fullName evidence="4">Intersectin-EH binding protein Ibp1</fullName>
    </recommendedName>
</protein>
<evidence type="ECO:0008006" key="4">
    <source>
        <dbReference type="Google" id="ProtNLM"/>
    </source>
</evidence>
<feature type="signal peptide" evidence="1">
    <location>
        <begin position="1"/>
        <end position="22"/>
    </location>
</feature>
<keyword evidence="3" id="KW-1185">Reference proteome</keyword>
<gene>
    <name evidence="2" type="ORF">KL859_32330</name>
</gene>
<evidence type="ECO:0000313" key="2">
    <source>
        <dbReference type="EMBL" id="MBU8827548.1"/>
    </source>
</evidence>
<comment type="caution">
    <text evidence="2">The sequence shown here is derived from an EMBL/GenBank/DDBJ whole genome shotgun (WGS) entry which is preliminary data.</text>
</comment>
<keyword evidence="1" id="KW-0732">Signal</keyword>
<evidence type="ECO:0000313" key="3">
    <source>
        <dbReference type="Proteomes" id="UP000696413"/>
    </source>
</evidence>
<dbReference type="EMBL" id="JAHBOM010000046">
    <property type="protein sequence ID" value="MBU8827548.1"/>
    <property type="molecule type" value="Genomic_DNA"/>
</dbReference>
<dbReference type="RefSeq" id="WP_214396254.1">
    <property type="nucleotide sequence ID" value="NZ_JAHBOL010000052.1"/>
</dbReference>
<sequence length="83" mass="8448">MARTIRRGVRTALWGLSVAALAAAPMGVTTIVAPAVNAACQPGETGVTNGCAPFCVPGRHLDTATGLCLKDPPADTPRAHQVQ</sequence>
<proteinExistence type="predicted"/>
<evidence type="ECO:0000256" key="1">
    <source>
        <dbReference type="SAM" id="SignalP"/>
    </source>
</evidence>